<dbReference type="Gene3D" id="1.20.1640.10">
    <property type="entry name" value="Multidrug efflux transporter AcrB transmembrane domain"/>
    <property type="match status" value="1"/>
</dbReference>
<dbReference type="PANTHER" id="PTHR10796:SF112">
    <property type="entry name" value="PATCHED-RELATED PROTEIN 18"/>
    <property type="match status" value="1"/>
</dbReference>
<accession>A0A3P7J6M5</accession>
<feature type="transmembrane region" description="Helical" evidence="1">
    <location>
        <begin position="75"/>
        <end position="101"/>
    </location>
</feature>
<evidence type="ECO:0000313" key="3">
    <source>
        <dbReference type="Proteomes" id="UP000270094"/>
    </source>
</evidence>
<evidence type="ECO:0000256" key="1">
    <source>
        <dbReference type="SAM" id="Phobius"/>
    </source>
</evidence>
<gene>
    <name evidence="2" type="ORF">SVUK_LOCUS11191</name>
</gene>
<dbReference type="OrthoDB" id="6510177at2759"/>
<name>A0A3P7J6M5_STRVU</name>
<feature type="transmembrane region" description="Helical" evidence="1">
    <location>
        <begin position="34"/>
        <end position="54"/>
    </location>
</feature>
<dbReference type="AlphaFoldDB" id="A0A3P7J6M5"/>
<organism evidence="2 3">
    <name type="scientific">Strongylus vulgaris</name>
    <name type="common">Blood worm</name>
    <dbReference type="NCBI Taxonomy" id="40348"/>
    <lineage>
        <taxon>Eukaryota</taxon>
        <taxon>Metazoa</taxon>
        <taxon>Ecdysozoa</taxon>
        <taxon>Nematoda</taxon>
        <taxon>Chromadorea</taxon>
        <taxon>Rhabditida</taxon>
        <taxon>Rhabditina</taxon>
        <taxon>Rhabditomorpha</taxon>
        <taxon>Strongyloidea</taxon>
        <taxon>Strongylidae</taxon>
        <taxon>Strongylus</taxon>
    </lineage>
</organism>
<keyword evidence="1" id="KW-1133">Transmembrane helix</keyword>
<dbReference type="EMBL" id="UYYB01096517">
    <property type="protein sequence ID" value="VDM76193.1"/>
    <property type="molecule type" value="Genomic_DNA"/>
</dbReference>
<dbReference type="Proteomes" id="UP000270094">
    <property type="component" value="Unassembled WGS sequence"/>
</dbReference>
<dbReference type="SUPFAM" id="SSF82866">
    <property type="entry name" value="Multidrug efflux transporter AcrB transmembrane domain"/>
    <property type="match status" value="1"/>
</dbReference>
<keyword evidence="1" id="KW-0472">Membrane</keyword>
<dbReference type="PANTHER" id="PTHR10796">
    <property type="entry name" value="PATCHED-RELATED"/>
    <property type="match status" value="1"/>
</dbReference>
<protein>
    <recommendedName>
        <fullName evidence="4">SSD domain-containing protein</fullName>
    </recommendedName>
</protein>
<evidence type="ECO:0000313" key="2">
    <source>
        <dbReference type="EMBL" id="VDM76193.1"/>
    </source>
</evidence>
<reference evidence="2 3" key="1">
    <citation type="submission" date="2018-11" db="EMBL/GenBank/DDBJ databases">
        <authorList>
            <consortium name="Pathogen Informatics"/>
        </authorList>
    </citation>
    <scope>NUCLEOTIDE SEQUENCE [LARGE SCALE GENOMIC DNA]</scope>
</reference>
<keyword evidence="1" id="KW-0812">Transmembrane</keyword>
<dbReference type="GO" id="GO:0030659">
    <property type="term" value="C:cytoplasmic vesicle membrane"/>
    <property type="evidence" value="ECO:0007669"/>
    <property type="project" value="TreeGrafter"/>
</dbReference>
<feature type="transmembrane region" description="Helical" evidence="1">
    <location>
        <begin position="107"/>
        <end position="132"/>
    </location>
</feature>
<proteinExistence type="predicted"/>
<dbReference type="GO" id="GO:0006897">
    <property type="term" value="P:endocytosis"/>
    <property type="evidence" value="ECO:0007669"/>
    <property type="project" value="TreeGrafter"/>
</dbReference>
<sequence>MMATGISTNYKFIDINLGVFGCLVYLDIDLDPISMTTLLMAIGFSVDFVAHITWHYYKGDFPNKRERIRHALASIAWPMFQSGTSTMISIVVLTAVHAYMVKVFVKVVVLVVFLGMCHGLIVLPVVFAALPFNKAPMTTIPKEKAHSLSIVDGKHCGLRLAGQA</sequence>
<evidence type="ECO:0008006" key="4">
    <source>
        <dbReference type="Google" id="ProtNLM"/>
    </source>
</evidence>
<dbReference type="GO" id="GO:0005886">
    <property type="term" value="C:plasma membrane"/>
    <property type="evidence" value="ECO:0007669"/>
    <property type="project" value="TreeGrafter"/>
</dbReference>
<dbReference type="InterPro" id="IPR051697">
    <property type="entry name" value="Patched_domain-protein"/>
</dbReference>
<dbReference type="GO" id="GO:0018996">
    <property type="term" value="P:molting cycle, collagen and cuticulin-based cuticle"/>
    <property type="evidence" value="ECO:0007669"/>
    <property type="project" value="TreeGrafter"/>
</dbReference>
<keyword evidence="3" id="KW-1185">Reference proteome</keyword>